<proteinExistence type="predicted"/>
<evidence type="ECO:0000313" key="2">
    <source>
        <dbReference type="Proteomes" id="UP000029223"/>
    </source>
</evidence>
<protein>
    <submittedName>
        <fullName evidence="1">Uncharacterized protein</fullName>
    </submittedName>
</protein>
<accession>A0ABQ0JA17</accession>
<evidence type="ECO:0000313" key="1">
    <source>
        <dbReference type="EMBL" id="GAL25085.1"/>
    </source>
</evidence>
<comment type="caution">
    <text evidence="1">The sequence shown here is derived from an EMBL/GenBank/DDBJ whole genome shotgun (WGS) entry which is preliminary data.</text>
</comment>
<dbReference type="Proteomes" id="UP000029223">
    <property type="component" value="Unassembled WGS sequence"/>
</dbReference>
<dbReference type="EMBL" id="BBMS01000007">
    <property type="protein sequence ID" value="GAL25085.1"/>
    <property type="molecule type" value="Genomic_DNA"/>
</dbReference>
<reference evidence="2" key="1">
    <citation type="submission" date="2014-09" db="EMBL/GenBank/DDBJ databases">
        <title>Vibrio variabilis JCM 19239. (C206) whole genome shotgun sequence.</title>
        <authorList>
            <person name="Sawabe T."/>
            <person name="Meirelles P."/>
            <person name="Nakanishi M."/>
            <person name="Sayaka M."/>
            <person name="Hattori M."/>
            <person name="Ohkuma M."/>
        </authorList>
    </citation>
    <scope>NUCLEOTIDE SEQUENCE [LARGE SCALE GENOMIC DNA]</scope>
    <source>
        <strain evidence="2">JCM 19239</strain>
    </source>
</reference>
<keyword evidence="2" id="KW-1185">Reference proteome</keyword>
<sequence>MRYLLLASLSLLLSGCGGDGDSSSVDSVSQSGDEFKKRASIVEDSDGAQFSQIEVSSTEDLIISVAKNEQDKAVFSLSSSNEDSGDIAEKLVVSGKLTIK</sequence>
<dbReference type="PROSITE" id="PS51257">
    <property type="entry name" value="PROKAR_LIPOPROTEIN"/>
    <property type="match status" value="1"/>
</dbReference>
<organism evidence="1 2">
    <name type="scientific">Vibrio variabilis</name>
    <dbReference type="NCBI Taxonomy" id="990271"/>
    <lineage>
        <taxon>Bacteria</taxon>
        <taxon>Pseudomonadati</taxon>
        <taxon>Pseudomonadota</taxon>
        <taxon>Gammaproteobacteria</taxon>
        <taxon>Vibrionales</taxon>
        <taxon>Vibrionaceae</taxon>
        <taxon>Vibrio</taxon>
    </lineage>
</organism>
<name>A0ABQ0JA17_9VIBR</name>
<gene>
    <name evidence="1" type="ORF">JCM19239_5912</name>
</gene>